<dbReference type="InterPro" id="IPR009305">
    <property type="entry name" value="Mpo1-like"/>
</dbReference>
<feature type="transmembrane region" description="Helical" evidence="1">
    <location>
        <begin position="72"/>
        <end position="89"/>
    </location>
</feature>
<feature type="transmembrane region" description="Helical" evidence="1">
    <location>
        <begin position="125"/>
        <end position="143"/>
    </location>
</feature>
<keyword evidence="1" id="KW-1133">Transmembrane helix</keyword>
<feature type="transmembrane region" description="Helical" evidence="1">
    <location>
        <begin position="95"/>
        <end position="113"/>
    </location>
</feature>
<dbReference type="PANTHER" id="PTHR28026">
    <property type="entry name" value="DUF962 DOMAIN PROTEIN (AFU_ORTHOLOGUE AFUA_8G05310)"/>
    <property type="match status" value="1"/>
</dbReference>
<dbReference type="RefSeq" id="WP_164211320.1">
    <property type="nucleotide sequence ID" value="NZ_JAAGSC010000041.1"/>
</dbReference>
<comment type="caution">
    <text evidence="2">The sequence shown here is derived from an EMBL/GenBank/DDBJ whole genome shotgun (WGS) entry which is preliminary data.</text>
</comment>
<evidence type="ECO:0000256" key="1">
    <source>
        <dbReference type="SAM" id="Phobius"/>
    </source>
</evidence>
<evidence type="ECO:0000313" key="2">
    <source>
        <dbReference type="EMBL" id="NDY95924.1"/>
    </source>
</evidence>
<sequence length="150" mass="17166">MRSADSWFDEYGESHQNPTNKLIHWICVPLIFWSVIALVWSIPAPVEWLNWAVLAALLVQIWYVALSPRLSIGVGLFMLLSLALCWFLETRLTAPLWAVALVVFVGAWIGQFVGHQIEGKKPSFFKDLAFLLIGPAWLMGFVYRRLGWSY</sequence>
<dbReference type="GO" id="GO:0046521">
    <property type="term" value="P:sphingoid catabolic process"/>
    <property type="evidence" value="ECO:0007669"/>
    <property type="project" value="TreeGrafter"/>
</dbReference>
<reference evidence="2 3" key="1">
    <citation type="submission" date="2020-02" db="EMBL/GenBank/DDBJ databases">
        <authorList>
            <person name="Zhang X.-Y."/>
        </authorList>
    </citation>
    <scope>NUCLEOTIDE SEQUENCE [LARGE SCALE GENOMIC DNA]</scope>
    <source>
        <strain evidence="2 3">C33</strain>
    </source>
</reference>
<accession>A0A845UZN1</accession>
<keyword evidence="3" id="KW-1185">Reference proteome</keyword>
<keyword evidence="1" id="KW-0472">Membrane</keyword>
<protein>
    <submittedName>
        <fullName evidence="2">DUF962 domain-containing protein</fullName>
    </submittedName>
</protein>
<feature type="transmembrane region" description="Helical" evidence="1">
    <location>
        <begin position="48"/>
        <end position="65"/>
    </location>
</feature>
<dbReference type="EMBL" id="JAAGSC010000041">
    <property type="protein sequence ID" value="NDY95924.1"/>
    <property type="molecule type" value="Genomic_DNA"/>
</dbReference>
<evidence type="ECO:0000313" key="3">
    <source>
        <dbReference type="Proteomes" id="UP000484885"/>
    </source>
</evidence>
<organism evidence="2 3">
    <name type="scientific">Wenzhouxiangella limi</name>
    <dbReference type="NCBI Taxonomy" id="2707351"/>
    <lineage>
        <taxon>Bacteria</taxon>
        <taxon>Pseudomonadati</taxon>
        <taxon>Pseudomonadota</taxon>
        <taxon>Gammaproteobacteria</taxon>
        <taxon>Chromatiales</taxon>
        <taxon>Wenzhouxiangellaceae</taxon>
        <taxon>Wenzhouxiangella</taxon>
    </lineage>
</organism>
<dbReference type="Proteomes" id="UP000484885">
    <property type="component" value="Unassembled WGS sequence"/>
</dbReference>
<dbReference type="AlphaFoldDB" id="A0A845UZN1"/>
<dbReference type="GO" id="GO:0016020">
    <property type="term" value="C:membrane"/>
    <property type="evidence" value="ECO:0007669"/>
    <property type="project" value="GOC"/>
</dbReference>
<gene>
    <name evidence="2" type="ORF">G3I74_09300</name>
</gene>
<keyword evidence="1" id="KW-0812">Transmembrane</keyword>
<dbReference type="Pfam" id="PF06127">
    <property type="entry name" value="Mpo1-like"/>
    <property type="match status" value="1"/>
</dbReference>
<feature type="transmembrane region" description="Helical" evidence="1">
    <location>
        <begin position="22"/>
        <end position="42"/>
    </location>
</feature>
<proteinExistence type="predicted"/>
<dbReference type="PANTHER" id="PTHR28026:SF9">
    <property type="entry name" value="2-HYDROXY-PALMITIC ACID DIOXYGENASE MPO1"/>
    <property type="match status" value="1"/>
</dbReference>
<name>A0A845UZN1_9GAMM</name>